<comment type="caution">
    <text evidence="7">The sequence shown here is derived from an EMBL/GenBank/DDBJ whole genome shotgun (WGS) entry which is preliminary data.</text>
</comment>
<reference evidence="8" key="1">
    <citation type="submission" date="2023-07" db="EMBL/GenBank/DDBJ databases">
        <title>30 novel species of actinomycetes from the DSMZ collection.</title>
        <authorList>
            <person name="Nouioui I."/>
        </authorList>
    </citation>
    <scope>NUCLEOTIDE SEQUENCE [LARGE SCALE GENOMIC DNA]</scope>
    <source>
        <strain evidence="8">DSM 44399</strain>
    </source>
</reference>
<dbReference type="NCBIfam" id="TIGR02467">
    <property type="entry name" value="CbiE"/>
    <property type="match status" value="1"/>
</dbReference>
<evidence type="ECO:0000256" key="4">
    <source>
        <dbReference type="ARBA" id="ARBA00022679"/>
    </source>
</evidence>
<dbReference type="NCBIfam" id="TIGR02469">
    <property type="entry name" value="CbiT"/>
    <property type="match status" value="1"/>
</dbReference>
<dbReference type="InterPro" id="IPR000878">
    <property type="entry name" value="4pyrrol_Mease"/>
</dbReference>
<accession>A0ABU2JBT7</accession>
<dbReference type="InterPro" id="IPR014777">
    <property type="entry name" value="4pyrrole_Mease_sub1"/>
</dbReference>
<dbReference type="InterPro" id="IPR014008">
    <property type="entry name" value="Cbl_synth_MTase_CbiT"/>
</dbReference>
<evidence type="ECO:0000256" key="2">
    <source>
        <dbReference type="ARBA" id="ARBA00022573"/>
    </source>
</evidence>
<dbReference type="SUPFAM" id="SSF53790">
    <property type="entry name" value="Tetrapyrrole methylase"/>
    <property type="match status" value="1"/>
</dbReference>
<dbReference type="PIRSF" id="PIRSF036428">
    <property type="entry name" value="CobL"/>
    <property type="match status" value="1"/>
</dbReference>
<keyword evidence="4" id="KW-0808">Transferase</keyword>
<sequence>MALPLPPDDPGGSRIVVVGIGLDGWQGLSPAARHALVEADVVFGGQRQLDLLPRSVPADRLAWPAPMVPALPGLLNEHEGKRRVVLASGDPMFFGVGATLARLLGPEAIAVLPQVSSVSLACARLGWPLEDTEVVSVVGRPVAGVHRIVQDGHRALVLLGTAADADAIVGLLRDRGFGNSVLTVLSQLGGAAEATLRTTADAWMAEPAEPIDPLSVLAIEFRAAYGAPSWSRLAGLPDSAFQQDGQLTKYEIRALTLAALAPLPGQLLWDVGAGSGSVGIEWMRSHPACRAIAVEPRPDRLRLIAANASALGVPGLRIVAGSAPEALGDLPVPDAVFVGGAVSVDGVLDACWDALPPGGRLVANGVTVETEVMLAQWHRRVGGTLTRIAVQRAGPVGSFTGWRAAMPVTQWNCVKPRTSEQDAT</sequence>
<dbReference type="CDD" id="cd02440">
    <property type="entry name" value="AdoMet_MTases"/>
    <property type="match status" value="1"/>
</dbReference>
<dbReference type="InterPro" id="IPR050714">
    <property type="entry name" value="Cobalamin_biosynth_MTase"/>
</dbReference>
<dbReference type="PANTHER" id="PTHR43182">
    <property type="entry name" value="COBALT-PRECORRIN-6B C(15)-METHYLTRANSFERASE (DECARBOXYLATING)"/>
    <property type="match status" value="1"/>
</dbReference>
<dbReference type="EMBL" id="JAVREH010000017">
    <property type="protein sequence ID" value="MDT0262417.1"/>
    <property type="molecule type" value="Genomic_DNA"/>
</dbReference>
<dbReference type="CDD" id="cd11644">
    <property type="entry name" value="Precorrin-6Y-MT"/>
    <property type="match status" value="1"/>
</dbReference>
<organism evidence="7 8">
    <name type="scientific">Jatrophihabitans lederbergiae</name>
    <dbReference type="NCBI Taxonomy" id="3075547"/>
    <lineage>
        <taxon>Bacteria</taxon>
        <taxon>Bacillati</taxon>
        <taxon>Actinomycetota</taxon>
        <taxon>Actinomycetes</taxon>
        <taxon>Jatrophihabitantales</taxon>
        <taxon>Jatrophihabitantaceae</taxon>
        <taxon>Jatrophihabitans</taxon>
    </lineage>
</organism>
<dbReference type="Pfam" id="PF00590">
    <property type="entry name" value="TP_methylase"/>
    <property type="match status" value="1"/>
</dbReference>
<dbReference type="InterPro" id="IPR029063">
    <property type="entry name" value="SAM-dependent_MTases_sf"/>
</dbReference>
<dbReference type="InterPro" id="IPR035996">
    <property type="entry name" value="4pyrrol_Methylase_sf"/>
</dbReference>
<evidence type="ECO:0000259" key="6">
    <source>
        <dbReference type="Pfam" id="PF00590"/>
    </source>
</evidence>
<dbReference type="InterPro" id="IPR006365">
    <property type="entry name" value="Cbl_synth_CobL"/>
</dbReference>
<gene>
    <name evidence="7" type="primary">cbiE</name>
    <name evidence="7" type="ORF">RM423_13550</name>
</gene>
<dbReference type="SUPFAM" id="SSF53335">
    <property type="entry name" value="S-adenosyl-L-methionine-dependent methyltransferases"/>
    <property type="match status" value="1"/>
</dbReference>
<evidence type="ECO:0000256" key="1">
    <source>
        <dbReference type="ARBA" id="ARBA00004953"/>
    </source>
</evidence>
<evidence type="ECO:0000256" key="5">
    <source>
        <dbReference type="ARBA" id="ARBA00022691"/>
    </source>
</evidence>
<keyword evidence="2" id="KW-0169">Cobalamin biosynthesis</keyword>
<evidence type="ECO:0000313" key="8">
    <source>
        <dbReference type="Proteomes" id="UP001183176"/>
    </source>
</evidence>
<dbReference type="PANTHER" id="PTHR43182:SF1">
    <property type="entry name" value="COBALT-PRECORRIN-7 C(5)-METHYLTRANSFERASE"/>
    <property type="match status" value="1"/>
</dbReference>
<evidence type="ECO:0000256" key="3">
    <source>
        <dbReference type="ARBA" id="ARBA00022603"/>
    </source>
</evidence>
<evidence type="ECO:0000313" key="7">
    <source>
        <dbReference type="EMBL" id="MDT0262417.1"/>
    </source>
</evidence>
<comment type="pathway">
    <text evidence="1">Cofactor biosynthesis; adenosylcobalamin biosynthesis.</text>
</comment>
<dbReference type="Gene3D" id="3.40.50.150">
    <property type="entry name" value="Vaccinia Virus protein VP39"/>
    <property type="match status" value="1"/>
</dbReference>
<dbReference type="Gene3D" id="3.40.1010.10">
    <property type="entry name" value="Cobalt-precorrin-4 Transmethylase, Domain 1"/>
    <property type="match status" value="1"/>
</dbReference>
<dbReference type="RefSeq" id="WP_311423568.1">
    <property type="nucleotide sequence ID" value="NZ_JAVREH010000017.1"/>
</dbReference>
<dbReference type="Proteomes" id="UP001183176">
    <property type="component" value="Unassembled WGS sequence"/>
</dbReference>
<keyword evidence="3" id="KW-0489">Methyltransferase</keyword>
<dbReference type="InterPro" id="IPR012818">
    <property type="entry name" value="CbiE"/>
</dbReference>
<proteinExistence type="predicted"/>
<feature type="domain" description="Tetrapyrrole methylase" evidence="6">
    <location>
        <begin position="14"/>
        <end position="201"/>
    </location>
</feature>
<name>A0ABU2JBT7_9ACTN</name>
<keyword evidence="8" id="KW-1185">Reference proteome</keyword>
<keyword evidence="5" id="KW-0949">S-adenosyl-L-methionine</keyword>
<protein>
    <submittedName>
        <fullName evidence="7">Precorrin-6y C5,15-methyltransferase (Decarboxylating) subunit CbiE</fullName>
    </submittedName>
</protein>